<sequence length="533" mass="61179">MREFRIHSDIDHLSRELNDPVNLAQILLKQKMIAVNRKSSFTEFVSELKTRSIDLLKKRSILYLVVKHIDDKWIIRGLLAGSLIISIYFEDNVSGIKLLGSNAYEQVVKNIQIENPVIKYSIGSILFEDLPESIKGIVQNVIETALSIQPPSIWLNKYLYDMYIEKSISDKGGYVYVLLGRDRIGRRYAVKIPREKTIDGKPLAVGSNSTTIAEVFKGFVNCLEVSQMTREDLKRGLNLLGYDESYVDEIIVYKKYILKPRAIIMFRDVYSLEEYFETPPVVIEDYADRGDLDSKVRIKPLDERELVYISVRLAGALSLIHIARLLHMDIKPQNILLISDEYEPYGYAPLISDLVGSPHVYDKNIDLKKSTPEYAEPFSLITGKVDFSYDTYSLGVTLFYTATGRRLIGRMFVNILTLKEIYGVQVPIKSFLIDYPDLTKYYNSVERLLKDYRNKNISIQELLDSINNIVQEIDGESLTHIYKLLSNEVSSIIIKSISLDKATRYSDAVLLWRDFIEAIKEKGYLNLIPSKTI</sequence>
<dbReference type="SUPFAM" id="SSF56112">
    <property type="entry name" value="Protein kinase-like (PK-like)"/>
    <property type="match status" value="1"/>
</dbReference>
<dbReference type="PANTHER" id="PTHR44167">
    <property type="entry name" value="OVARIAN-SPECIFIC SERINE/THREONINE-PROTEIN KINASE LOK-RELATED"/>
    <property type="match status" value="1"/>
</dbReference>
<accession>A0A7C4HFE5</accession>
<dbReference type="PANTHER" id="PTHR44167:SF18">
    <property type="entry name" value="PROTEIN KINASE DOMAIN-CONTAINING PROTEIN"/>
    <property type="match status" value="1"/>
</dbReference>
<evidence type="ECO:0000313" key="2">
    <source>
        <dbReference type="EMBL" id="HGM58608.1"/>
    </source>
</evidence>
<feature type="domain" description="Protein kinase" evidence="1">
    <location>
        <begin position="163"/>
        <end position="516"/>
    </location>
</feature>
<dbReference type="AlphaFoldDB" id="A0A7C4HFE5"/>
<dbReference type="InterPro" id="IPR011009">
    <property type="entry name" value="Kinase-like_dom_sf"/>
</dbReference>
<gene>
    <name evidence="2" type="ORF">ENU14_03350</name>
</gene>
<protein>
    <submittedName>
        <fullName evidence="2">Protein kinase</fullName>
    </submittedName>
</protein>
<dbReference type="SMART" id="SM00220">
    <property type="entry name" value="S_TKc"/>
    <property type="match status" value="1"/>
</dbReference>
<dbReference type="GO" id="GO:0004674">
    <property type="term" value="F:protein serine/threonine kinase activity"/>
    <property type="evidence" value="ECO:0007669"/>
    <property type="project" value="TreeGrafter"/>
</dbReference>
<keyword evidence="2" id="KW-0418">Kinase</keyword>
<dbReference type="InterPro" id="IPR008271">
    <property type="entry name" value="Ser/Thr_kinase_AS"/>
</dbReference>
<dbReference type="Pfam" id="PF00069">
    <property type="entry name" value="Pkinase"/>
    <property type="match status" value="1"/>
</dbReference>
<comment type="caution">
    <text evidence="2">The sequence shown here is derived from an EMBL/GenBank/DDBJ whole genome shotgun (WGS) entry which is preliminary data.</text>
</comment>
<dbReference type="PROSITE" id="PS00108">
    <property type="entry name" value="PROTEIN_KINASE_ST"/>
    <property type="match status" value="1"/>
</dbReference>
<dbReference type="InterPro" id="IPR000719">
    <property type="entry name" value="Prot_kinase_dom"/>
</dbReference>
<reference evidence="2" key="1">
    <citation type="journal article" date="2020" name="mSystems">
        <title>Genome- and Community-Level Interaction Insights into Carbon Utilization and Element Cycling Functions of Hydrothermarchaeota in Hydrothermal Sediment.</title>
        <authorList>
            <person name="Zhou Z."/>
            <person name="Liu Y."/>
            <person name="Xu W."/>
            <person name="Pan J."/>
            <person name="Luo Z.H."/>
            <person name="Li M."/>
        </authorList>
    </citation>
    <scope>NUCLEOTIDE SEQUENCE [LARGE SCALE GENOMIC DNA]</scope>
    <source>
        <strain evidence="2">SpSt-642</strain>
    </source>
</reference>
<dbReference type="GO" id="GO:0005737">
    <property type="term" value="C:cytoplasm"/>
    <property type="evidence" value="ECO:0007669"/>
    <property type="project" value="TreeGrafter"/>
</dbReference>
<keyword evidence="2" id="KW-0808">Transferase</keyword>
<organism evidence="2">
    <name type="scientific">Staphylothermus marinus</name>
    <dbReference type="NCBI Taxonomy" id="2280"/>
    <lineage>
        <taxon>Archaea</taxon>
        <taxon>Thermoproteota</taxon>
        <taxon>Thermoprotei</taxon>
        <taxon>Desulfurococcales</taxon>
        <taxon>Desulfurococcaceae</taxon>
        <taxon>Staphylothermus</taxon>
    </lineage>
</organism>
<dbReference type="GO" id="GO:0005524">
    <property type="term" value="F:ATP binding"/>
    <property type="evidence" value="ECO:0007669"/>
    <property type="project" value="InterPro"/>
</dbReference>
<evidence type="ECO:0000259" key="1">
    <source>
        <dbReference type="PROSITE" id="PS50011"/>
    </source>
</evidence>
<dbReference type="Gene3D" id="1.10.510.10">
    <property type="entry name" value="Transferase(Phosphotransferase) domain 1"/>
    <property type="match status" value="1"/>
</dbReference>
<dbReference type="PROSITE" id="PS50011">
    <property type="entry name" value="PROTEIN_KINASE_DOM"/>
    <property type="match status" value="1"/>
</dbReference>
<proteinExistence type="predicted"/>
<name>A0A7C4HFE5_STAMA</name>
<dbReference type="EMBL" id="DTBJ01000022">
    <property type="protein sequence ID" value="HGM58608.1"/>
    <property type="molecule type" value="Genomic_DNA"/>
</dbReference>